<dbReference type="PANTHER" id="PTHR43568:SF1">
    <property type="entry name" value="P PROTEIN"/>
    <property type="match status" value="1"/>
</dbReference>
<feature type="region of interest" description="Disordered" evidence="6">
    <location>
        <begin position="238"/>
        <end position="267"/>
    </location>
</feature>
<evidence type="ECO:0000256" key="6">
    <source>
        <dbReference type="SAM" id="MobiDB-lite"/>
    </source>
</evidence>
<feature type="transmembrane region" description="Helical" evidence="7">
    <location>
        <begin position="89"/>
        <end position="113"/>
    </location>
</feature>
<organism evidence="9 10">
    <name type="scientific">Galendromus occidentalis</name>
    <name type="common">western predatory mite</name>
    <dbReference type="NCBI Taxonomy" id="34638"/>
    <lineage>
        <taxon>Eukaryota</taxon>
        <taxon>Metazoa</taxon>
        <taxon>Ecdysozoa</taxon>
        <taxon>Arthropoda</taxon>
        <taxon>Chelicerata</taxon>
        <taxon>Arachnida</taxon>
        <taxon>Acari</taxon>
        <taxon>Parasitiformes</taxon>
        <taxon>Mesostigmata</taxon>
        <taxon>Gamasina</taxon>
        <taxon>Phytoseioidea</taxon>
        <taxon>Phytoseiidae</taxon>
        <taxon>Typhlodrominae</taxon>
        <taxon>Galendromus</taxon>
    </lineage>
</organism>
<feature type="transmembrane region" description="Helical" evidence="7">
    <location>
        <begin position="210"/>
        <end position="229"/>
    </location>
</feature>
<name>A0AAJ7L5T7_9ACAR</name>
<reference evidence="10" key="1">
    <citation type="submission" date="2025-08" db="UniProtKB">
        <authorList>
            <consortium name="RefSeq"/>
        </authorList>
    </citation>
    <scope>IDENTIFICATION</scope>
</reference>
<dbReference type="GeneID" id="100902248"/>
<evidence type="ECO:0000256" key="5">
    <source>
        <dbReference type="ARBA" id="ARBA00023136"/>
    </source>
</evidence>
<evidence type="ECO:0000256" key="3">
    <source>
        <dbReference type="ARBA" id="ARBA00022692"/>
    </source>
</evidence>
<dbReference type="GO" id="GO:0016020">
    <property type="term" value="C:membrane"/>
    <property type="evidence" value="ECO:0007669"/>
    <property type="project" value="UniProtKB-SubCell"/>
</dbReference>
<evidence type="ECO:0000313" key="10">
    <source>
        <dbReference type="RefSeq" id="XP_018496703.1"/>
    </source>
</evidence>
<dbReference type="GO" id="GO:0055085">
    <property type="term" value="P:transmembrane transport"/>
    <property type="evidence" value="ECO:0007669"/>
    <property type="project" value="InterPro"/>
</dbReference>
<proteinExistence type="predicted"/>
<dbReference type="AlphaFoldDB" id="A0AAJ7L5T7"/>
<sequence length="404" mass="43768">MVFTVIVMSTTEPEEASGKELGKSSSRAIFMAAAVLVGLYALIIFELCHRTIAAMLGAAAAISCLALVGKCPDLNEGLSRLDIETLSLLFGMMIIVGIFGETGFFDYVAVLAFRLSKGKVWPMITVLCIFTAVISAFLDNVATMLLLTAVTIRLCEVMDLDPKKVLMMLVMFSNVGGSATPIGDPPNVIIISNLKVLASGINFTTSTLHLLPGVILSAFGVYLFLRVTYRDPRSLRKQSRQVVDGQRGTDSWHQARHSSLGKSRGESFELSNVGSKLSQSESNDASDLDFERVLEDLSSKYKIRNRPLLIKSVIDGDVEDRGESEDLNIPIQPLIYALAFGACFGGNGTLIGASANVVCAGVAEHHGYRILFMDFFRVGFPVMVVSTTLASAWLLLTHIGMGWH</sequence>
<evidence type="ECO:0000259" key="8">
    <source>
        <dbReference type="Pfam" id="PF03600"/>
    </source>
</evidence>
<comment type="subcellular location">
    <subcellularLocation>
        <location evidence="1">Membrane</location>
        <topology evidence="1">Multi-pass membrane protein</topology>
    </subcellularLocation>
</comment>
<feature type="domain" description="Citrate transporter-like" evidence="8">
    <location>
        <begin position="40"/>
        <end position="313"/>
    </location>
</feature>
<dbReference type="KEGG" id="goe:100902248"/>
<keyword evidence="3 7" id="KW-0812">Transmembrane</keyword>
<feature type="transmembrane region" description="Helical" evidence="7">
    <location>
        <begin position="120"/>
        <end position="138"/>
    </location>
</feature>
<feature type="transmembrane region" description="Helical" evidence="7">
    <location>
        <begin position="52"/>
        <end position="69"/>
    </location>
</feature>
<gene>
    <name evidence="10" type="primary">LOC100902248</name>
</gene>
<accession>A0AAJ7L5T7</accession>
<protein>
    <submittedName>
        <fullName evidence="10">P protein-like</fullName>
    </submittedName>
</protein>
<keyword evidence="5 7" id="KW-0472">Membrane</keyword>
<keyword evidence="9" id="KW-1185">Reference proteome</keyword>
<evidence type="ECO:0000256" key="4">
    <source>
        <dbReference type="ARBA" id="ARBA00022989"/>
    </source>
</evidence>
<evidence type="ECO:0000313" key="9">
    <source>
        <dbReference type="Proteomes" id="UP000694867"/>
    </source>
</evidence>
<evidence type="ECO:0000256" key="1">
    <source>
        <dbReference type="ARBA" id="ARBA00004141"/>
    </source>
</evidence>
<dbReference type="RefSeq" id="XP_018496703.1">
    <property type="nucleotide sequence ID" value="XM_018641187.1"/>
</dbReference>
<dbReference type="InterPro" id="IPR004680">
    <property type="entry name" value="Cit_transptr-like_dom"/>
</dbReference>
<keyword evidence="2" id="KW-0813">Transport</keyword>
<dbReference type="Pfam" id="PF03600">
    <property type="entry name" value="CitMHS"/>
    <property type="match status" value="1"/>
</dbReference>
<dbReference type="Proteomes" id="UP000694867">
    <property type="component" value="Unplaced"/>
</dbReference>
<feature type="transmembrane region" description="Helical" evidence="7">
    <location>
        <begin position="375"/>
        <end position="396"/>
    </location>
</feature>
<keyword evidence="4 7" id="KW-1133">Transmembrane helix</keyword>
<feature type="transmembrane region" description="Helical" evidence="7">
    <location>
        <begin position="28"/>
        <end position="45"/>
    </location>
</feature>
<dbReference type="PANTHER" id="PTHR43568">
    <property type="entry name" value="P PROTEIN"/>
    <property type="match status" value="1"/>
</dbReference>
<dbReference type="InterPro" id="IPR051475">
    <property type="entry name" value="Diverse_Ion_Transporter"/>
</dbReference>
<evidence type="ECO:0000256" key="2">
    <source>
        <dbReference type="ARBA" id="ARBA00022448"/>
    </source>
</evidence>
<evidence type="ECO:0000256" key="7">
    <source>
        <dbReference type="SAM" id="Phobius"/>
    </source>
</evidence>